<dbReference type="Proteomes" id="UP000515804">
    <property type="component" value="Chromosome"/>
</dbReference>
<dbReference type="PROSITE" id="PS00409">
    <property type="entry name" value="PROKAR_NTER_METHYL"/>
    <property type="match status" value="1"/>
</dbReference>
<dbReference type="Pfam" id="PF16732">
    <property type="entry name" value="ComP_DUS"/>
    <property type="match status" value="1"/>
</dbReference>
<keyword evidence="1" id="KW-1133">Transmembrane helix</keyword>
<organism evidence="2 3">
    <name type="scientific">Thermomonas carbonis</name>
    <dbReference type="NCBI Taxonomy" id="1463158"/>
    <lineage>
        <taxon>Bacteria</taxon>
        <taxon>Pseudomonadati</taxon>
        <taxon>Pseudomonadota</taxon>
        <taxon>Gammaproteobacteria</taxon>
        <taxon>Lysobacterales</taxon>
        <taxon>Lysobacteraceae</taxon>
        <taxon>Thermomonas</taxon>
    </lineage>
</organism>
<gene>
    <name evidence="2" type="ORF">H9L16_00520</name>
</gene>
<dbReference type="PANTHER" id="PTHR30093">
    <property type="entry name" value="GENERAL SECRETION PATHWAY PROTEIN G"/>
    <property type="match status" value="1"/>
</dbReference>
<dbReference type="GO" id="GO:0043683">
    <property type="term" value="P:type IV pilus assembly"/>
    <property type="evidence" value="ECO:0007669"/>
    <property type="project" value="InterPro"/>
</dbReference>
<feature type="transmembrane region" description="Helical" evidence="1">
    <location>
        <begin position="12"/>
        <end position="34"/>
    </location>
</feature>
<sequence length="137" mass="14304">MYRNARKASGFSLIELMVVVAIMGILAAIALPSYNDHQRKTRRAAGAACATAIAQQLERHYTAAGQLTYNTATPAVNVLTSICDPETLTFYSFPAPTVGAKTFTVSASPTGKQAGDSCGTLSINQAGTKSPSTAGCW</sequence>
<dbReference type="Gene3D" id="3.30.700.10">
    <property type="entry name" value="Glycoprotein, Type 4 Pilin"/>
    <property type="match status" value="1"/>
</dbReference>
<dbReference type="KEGG" id="tcn:H9L16_00520"/>
<dbReference type="SUPFAM" id="SSF54523">
    <property type="entry name" value="Pili subunits"/>
    <property type="match status" value="1"/>
</dbReference>
<reference evidence="2 3" key="1">
    <citation type="submission" date="2020-08" db="EMBL/GenBank/DDBJ databases">
        <title>Genome sequence of Thermomonas carbonis KCTC 42013T.</title>
        <authorList>
            <person name="Hyun D.-W."/>
            <person name="Bae J.-W."/>
        </authorList>
    </citation>
    <scope>NUCLEOTIDE SEQUENCE [LARGE SCALE GENOMIC DNA]</scope>
    <source>
        <strain evidence="2 3">KCTC 42013</strain>
    </source>
</reference>
<dbReference type="Pfam" id="PF07963">
    <property type="entry name" value="N_methyl"/>
    <property type="match status" value="1"/>
</dbReference>
<dbReference type="RefSeq" id="WP_187552689.1">
    <property type="nucleotide sequence ID" value="NZ_BMZL01000001.1"/>
</dbReference>
<dbReference type="InterPro" id="IPR045584">
    <property type="entry name" value="Pilin-like"/>
</dbReference>
<keyword evidence="1" id="KW-0812">Transmembrane</keyword>
<keyword evidence="1" id="KW-0472">Membrane</keyword>
<evidence type="ECO:0000313" key="3">
    <source>
        <dbReference type="Proteomes" id="UP000515804"/>
    </source>
</evidence>
<dbReference type="PANTHER" id="PTHR30093:SF47">
    <property type="entry name" value="TYPE IV PILUS NON-CORE MINOR PILIN PILE"/>
    <property type="match status" value="1"/>
</dbReference>
<dbReference type="InterPro" id="IPR031982">
    <property type="entry name" value="PilE-like"/>
</dbReference>
<dbReference type="EMBL" id="CP060719">
    <property type="protein sequence ID" value="QNN70173.1"/>
    <property type="molecule type" value="Genomic_DNA"/>
</dbReference>
<name>A0A7G9SQP8_9GAMM</name>
<dbReference type="InterPro" id="IPR012902">
    <property type="entry name" value="N_methyl_site"/>
</dbReference>
<evidence type="ECO:0000313" key="2">
    <source>
        <dbReference type="EMBL" id="QNN70173.1"/>
    </source>
</evidence>
<protein>
    <submittedName>
        <fullName evidence="2">Prepilin-type N-terminal cleavage/methylation domain-containing protein</fullName>
    </submittedName>
</protein>
<proteinExistence type="predicted"/>
<dbReference type="AlphaFoldDB" id="A0A7G9SQP8"/>
<accession>A0A7G9SQP8</accession>
<keyword evidence="3" id="KW-1185">Reference proteome</keyword>
<evidence type="ECO:0000256" key="1">
    <source>
        <dbReference type="SAM" id="Phobius"/>
    </source>
</evidence>
<dbReference type="NCBIfam" id="TIGR02532">
    <property type="entry name" value="IV_pilin_GFxxxE"/>
    <property type="match status" value="1"/>
</dbReference>